<gene>
    <name evidence="2" type="ORF">CTI12_AA108480</name>
</gene>
<feature type="region of interest" description="Disordered" evidence="1">
    <location>
        <begin position="1"/>
        <end position="23"/>
    </location>
</feature>
<protein>
    <submittedName>
        <fullName evidence="2">Uncharacterized protein</fullName>
    </submittedName>
</protein>
<proteinExistence type="predicted"/>
<evidence type="ECO:0000313" key="2">
    <source>
        <dbReference type="EMBL" id="PWA89739.1"/>
    </source>
</evidence>
<sequence length="141" mass="15879">METRHNPNPSMHKNGGKVVQQEDKPPLYSSLAPSLASAAEKLFPLSPWNGCIHLLKMRAFNIVNLIVCEDNPVGTRYSFANNKEGLVKTDQHVAAALTTLLFKSNERSGNLRVAVKDYKATLLRPLQWYPHKNVESRKQQN</sequence>
<dbReference type="EMBL" id="PKPP01000692">
    <property type="protein sequence ID" value="PWA89739.1"/>
    <property type="molecule type" value="Genomic_DNA"/>
</dbReference>
<dbReference type="Proteomes" id="UP000245207">
    <property type="component" value="Unassembled WGS sequence"/>
</dbReference>
<dbReference type="AlphaFoldDB" id="A0A2U1PVE6"/>
<name>A0A2U1PVE6_ARTAN</name>
<keyword evidence="3" id="KW-1185">Reference proteome</keyword>
<accession>A0A2U1PVE6</accession>
<evidence type="ECO:0000256" key="1">
    <source>
        <dbReference type="SAM" id="MobiDB-lite"/>
    </source>
</evidence>
<organism evidence="2 3">
    <name type="scientific">Artemisia annua</name>
    <name type="common">Sweet wormwood</name>
    <dbReference type="NCBI Taxonomy" id="35608"/>
    <lineage>
        <taxon>Eukaryota</taxon>
        <taxon>Viridiplantae</taxon>
        <taxon>Streptophyta</taxon>
        <taxon>Embryophyta</taxon>
        <taxon>Tracheophyta</taxon>
        <taxon>Spermatophyta</taxon>
        <taxon>Magnoliopsida</taxon>
        <taxon>eudicotyledons</taxon>
        <taxon>Gunneridae</taxon>
        <taxon>Pentapetalae</taxon>
        <taxon>asterids</taxon>
        <taxon>campanulids</taxon>
        <taxon>Asterales</taxon>
        <taxon>Asteraceae</taxon>
        <taxon>Asteroideae</taxon>
        <taxon>Anthemideae</taxon>
        <taxon>Artemisiinae</taxon>
        <taxon>Artemisia</taxon>
    </lineage>
</organism>
<reference evidence="2 3" key="1">
    <citation type="journal article" date="2018" name="Mol. Plant">
        <title>The genome of Artemisia annua provides insight into the evolution of Asteraceae family and artemisinin biosynthesis.</title>
        <authorList>
            <person name="Shen Q."/>
            <person name="Zhang L."/>
            <person name="Liao Z."/>
            <person name="Wang S."/>
            <person name="Yan T."/>
            <person name="Shi P."/>
            <person name="Liu M."/>
            <person name="Fu X."/>
            <person name="Pan Q."/>
            <person name="Wang Y."/>
            <person name="Lv Z."/>
            <person name="Lu X."/>
            <person name="Zhang F."/>
            <person name="Jiang W."/>
            <person name="Ma Y."/>
            <person name="Chen M."/>
            <person name="Hao X."/>
            <person name="Li L."/>
            <person name="Tang Y."/>
            <person name="Lv G."/>
            <person name="Zhou Y."/>
            <person name="Sun X."/>
            <person name="Brodelius P.E."/>
            <person name="Rose J.K.C."/>
            <person name="Tang K."/>
        </authorList>
    </citation>
    <scope>NUCLEOTIDE SEQUENCE [LARGE SCALE GENOMIC DNA]</scope>
    <source>
        <strain evidence="3">cv. Huhao1</strain>
        <tissue evidence="2">Leaf</tissue>
    </source>
</reference>
<comment type="caution">
    <text evidence="2">The sequence shown here is derived from an EMBL/GenBank/DDBJ whole genome shotgun (WGS) entry which is preliminary data.</text>
</comment>
<evidence type="ECO:0000313" key="3">
    <source>
        <dbReference type="Proteomes" id="UP000245207"/>
    </source>
</evidence>
<feature type="compositionally biased region" description="Polar residues" evidence="1">
    <location>
        <begin position="1"/>
        <end position="11"/>
    </location>
</feature>